<dbReference type="Pfam" id="PF01471">
    <property type="entry name" value="PG_binding_1"/>
    <property type="match status" value="1"/>
</dbReference>
<dbReference type="InterPro" id="IPR023347">
    <property type="entry name" value="Lysozyme_dom_sf"/>
</dbReference>
<keyword evidence="6 7" id="KW-0326">Glycosidase</keyword>
<gene>
    <name evidence="9" type="primary">rrrD_1</name>
    <name evidence="9" type="ORF">E5S67_04609</name>
</gene>
<name>A0ABX2D3W3_9CYAN</name>
<dbReference type="InterPro" id="IPR034690">
    <property type="entry name" value="Endolysin_T4_type"/>
</dbReference>
<organism evidence="9 10">
    <name type="scientific">Microcoleus asticus IPMA8</name>
    <dbReference type="NCBI Taxonomy" id="2563858"/>
    <lineage>
        <taxon>Bacteria</taxon>
        <taxon>Bacillati</taxon>
        <taxon>Cyanobacteriota</taxon>
        <taxon>Cyanophyceae</taxon>
        <taxon>Oscillatoriophycideae</taxon>
        <taxon>Oscillatoriales</taxon>
        <taxon>Microcoleaceae</taxon>
        <taxon>Microcoleus</taxon>
        <taxon>Microcoleus asticus</taxon>
    </lineage>
</organism>
<dbReference type="InterPro" id="IPR002196">
    <property type="entry name" value="Glyco_hydro_24"/>
</dbReference>
<dbReference type="EC" id="3.2.1.17" evidence="7"/>
<evidence type="ECO:0000256" key="6">
    <source>
        <dbReference type="ARBA" id="ARBA00023295"/>
    </source>
</evidence>
<dbReference type="PANTHER" id="PTHR38107">
    <property type="match status" value="1"/>
</dbReference>
<sequence>MSRELKIFKDGRVYEMENDQPIKVIETEGIVRTLMEALQFTPAETFTIAPTDAVPPDVPEPRAHITKTNQEGLKLVQSFEGLYLEAYKDPVGVWTIGWGATEGVREGMKITVAQAEKMLQDELEKFEAAVADAVKVQLNDDQFSALVSFSYNLGARSLFESTLLQLLNQEKFQEVADQFPRWDKAGGQSLLGLSRRRRAERALFLSQPWEEFLHWEPERVLRLAEPSQPLIQGEEVRQLQQALIKSGFNIEVDGIFGEDTDKAVRQFQKQKNLTVDGIAGAQTQQSLGL</sequence>
<dbReference type="InterPro" id="IPR036366">
    <property type="entry name" value="PGBDSf"/>
</dbReference>
<dbReference type="EMBL" id="SRRZ01000100">
    <property type="protein sequence ID" value="NQE36843.1"/>
    <property type="molecule type" value="Genomic_DNA"/>
</dbReference>
<dbReference type="Pfam" id="PF00959">
    <property type="entry name" value="Phage_lysozyme"/>
    <property type="match status" value="1"/>
</dbReference>
<comment type="catalytic activity">
    <reaction evidence="1 7">
        <text>Hydrolysis of (1-&gt;4)-beta-linkages between N-acetylmuramic acid and N-acetyl-D-glucosamine residues in a peptidoglycan and between N-acetyl-D-glucosamine residues in chitodextrins.</text>
        <dbReference type="EC" id="3.2.1.17"/>
    </reaction>
</comment>
<dbReference type="Gene3D" id="1.10.530.40">
    <property type="match status" value="1"/>
</dbReference>
<evidence type="ECO:0000256" key="1">
    <source>
        <dbReference type="ARBA" id="ARBA00000632"/>
    </source>
</evidence>
<evidence type="ECO:0000256" key="2">
    <source>
        <dbReference type="ARBA" id="ARBA00022529"/>
    </source>
</evidence>
<evidence type="ECO:0000256" key="7">
    <source>
        <dbReference type="RuleBase" id="RU003788"/>
    </source>
</evidence>
<keyword evidence="10" id="KW-1185">Reference proteome</keyword>
<feature type="domain" description="Peptidoglycan binding-like" evidence="8">
    <location>
        <begin position="232"/>
        <end position="287"/>
    </location>
</feature>
<evidence type="ECO:0000313" key="9">
    <source>
        <dbReference type="EMBL" id="NQE36843.1"/>
    </source>
</evidence>
<protein>
    <recommendedName>
        <fullName evidence="7">Lysozyme</fullName>
        <ecNumber evidence="7">3.2.1.17</ecNumber>
    </recommendedName>
</protein>
<dbReference type="GO" id="GO:0003796">
    <property type="term" value="F:lysozyme activity"/>
    <property type="evidence" value="ECO:0007669"/>
    <property type="project" value="UniProtKB-EC"/>
</dbReference>
<dbReference type="InterPro" id="IPR033907">
    <property type="entry name" value="Endolysin_autolysin"/>
</dbReference>
<evidence type="ECO:0000259" key="8">
    <source>
        <dbReference type="Pfam" id="PF01471"/>
    </source>
</evidence>
<dbReference type="RefSeq" id="WP_172190704.1">
    <property type="nucleotide sequence ID" value="NZ_CAWPPK010000003.1"/>
</dbReference>
<dbReference type="SUPFAM" id="SSF47090">
    <property type="entry name" value="PGBD-like"/>
    <property type="match status" value="1"/>
</dbReference>
<dbReference type="InterPro" id="IPR002477">
    <property type="entry name" value="Peptidoglycan-bd-like"/>
</dbReference>
<dbReference type="InterPro" id="IPR051018">
    <property type="entry name" value="Bacteriophage_GH24"/>
</dbReference>
<keyword evidence="4 7" id="KW-0378">Hydrolase</keyword>
<proteinExistence type="inferred from homology"/>
<evidence type="ECO:0000256" key="4">
    <source>
        <dbReference type="ARBA" id="ARBA00022801"/>
    </source>
</evidence>
<dbReference type="Gene3D" id="1.10.101.10">
    <property type="entry name" value="PGBD-like superfamily/PGBD"/>
    <property type="match status" value="1"/>
</dbReference>
<keyword evidence="3 7" id="KW-0081">Bacteriolytic enzyme</keyword>
<evidence type="ECO:0000313" key="10">
    <source>
        <dbReference type="Proteomes" id="UP000702425"/>
    </source>
</evidence>
<keyword evidence="2 7" id="KW-0929">Antimicrobial</keyword>
<reference evidence="9 10" key="1">
    <citation type="journal article" date="2020" name="Sci. Rep.">
        <title>A novel cyanobacterial geosmin producer, revising GeoA distribution and dispersion patterns in Bacteria.</title>
        <authorList>
            <person name="Churro C."/>
            <person name="Semedo-Aguiar A.P."/>
            <person name="Silva A.D."/>
            <person name="Pereira-Leal J.B."/>
            <person name="Leite R.B."/>
        </authorList>
    </citation>
    <scope>NUCLEOTIDE SEQUENCE [LARGE SCALE GENOMIC DNA]</scope>
    <source>
        <strain evidence="9 10">IPMA8</strain>
    </source>
</reference>
<comment type="caution">
    <text evidence="9">The sequence shown here is derived from an EMBL/GenBank/DDBJ whole genome shotgun (WGS) entry which is preliminary data.</text>
</comment>
<dbReference type="HAMAP" id="MF_04110">
    <property type="entry name" value="ENDOLYSIN_T4"/>
    <property type="match status" value="1"/>
</dbReference>
<keyword evidence="5" id="KW-1035">Host cytoplasm</keyword>
<dbReference type="Proteomes" id="UP000702425">
    <property type="component" value="Unassembled WGS sequence"/>
</dbReference>
<accession>A0ABX2D3W3</accession>
<evidence type="ECO:0000256" key="5">
    <source>
        <dbReference type="ARBA" id="ARBA00023200"/>
    </source>
</evidence>
<dbReference type="PANTHER" id="PTHR38107:SF3">
    <property type="entry name" value="LYSOZYME RRRD-RELATED"/>
    <property type="match status" value="1"/>
</dbReference>
<dbReference type="InterPro" id="IPR023346">
    <property type="entry name" value="Lysozyme-like_dom_sf"/>
</dbReference>
<dbReference type="SUPFAM" id="SSF53955">
    <property type="entry name" value="Lysozyme-like"/>
    <property type="match status" value="1"/>
</dbReference>
<dbReference type="CDD" id="cd00737">
    <property type="entry name" value="lyz_endolysin_autolysin"/>
    <property type="match status" value="1"/>
</dbReference>
<evidence type="ECO:0000256" key="3">
    <source>
        <dbReference type="ARBA" id="ARBA00022638"/>
    </source>
</evidence>
<comment type="similarity">
    <text evidence="7">Belongs to the glycosyl hydrolase 24 family.</text>
</comment>
<dbReference type="InterPro" id="IPR036365">
    <property type="entry name" value="PGBD-like_sf"/>
</dbReference>